<dbReference type="InterPro" id="IPR011993">
    <property type="entry name" value="PH-like_dom_sf"/>
</dbReference>
<dbReference type="InterPro" id="IPR047181">
    <property type="entry name" value="DP13A/B"/>
</dbReference>
<feature type="region of interest" description="Disordered" evidence="1">
    <location>
        <begin position="441"/>
        <end position="476"/>
    </location>
</feature>
<dbReference type="EMBL" id="UYRR01031050">
    <property type="protein sequence ID" value="VDK44609.1"/>
    <property type="molecule type" value="Genomic_DNA"/>
</dbReference>
<feature type="domain" description="BAR" evidence="3">
    <location>
        <begin position="5"/>
        <end position="174"/>
    </location>
</feature>
<evidence type="ECO:0000313" key="6">
    <source>
        <dbReference type="WBParaSite" id="ASIM_0001175701-mRNA-1"/>
    </source>
</evidence>
<dbReference type="AlphaFoldDB" id="A0A0M3JUB2"/>
<dbReference type="GO" id="GO:0010008">
    <property type="term" value="C:endosome membrane"/>
    <property type="evidence" value="ECO:0007669"/>
    <property type="project" value="TreeGrafter"/>
</dbReference>
<evidence type="ECO:0000256" key="2">
    <source>
        <dbReference type="SAM" id="Phobius"/>
    </source>
</evidence>
<evidence type="ECO:0000313" key="5">
    <source>
        <dbReference type="Proteomes" id="UP000267096"/>
    </source>
</evidence>
<accession>A0A0M3JUB2</accession>
<evidence type="ECO:0000256" key="1">
    <source>
        <dbReference type="SAM" id="MobiDB-lite"/>
    </source>
</evidence>
<name>A0A0M3JUB2_ANISI</name>
<dbReference type="InterPro" id="IPR004148">
    <property type="entry name" value="BAR_dom"/>
</dbReference>
<feature type="compositionally biased region" description="Basic and acidic residues" evidence="1">
    <location>
        <begin position="441"/>
        <end position="455"/>
    </location>
</feature>
<feature type="transmembrane region" description="Helical" evidence="2">
    <location>
        <begin position="258"/>
        <end position="276"/>
    </location>
</feature>
<dbReference type="GO" id="GO:0023052">
    <property type="term" value="P:signaling"/>
    <property type="evidence" value="ECO:0007669"/>
    <property type="project" value="TreeGrafter"/>
</dbReference>
<evidence type="ECO:0000313" key="4">
    <source>
        <dbReference type="EMBL" id="VDK44609.1"/>
    </source>
</evidence>
<sequence length="702" mass="79765">MKTKIPLEELLHDSPQNRTLIRLFEEDTYNLRIWSHELDSALNEWCNAQKVANVAASHLCDVISSYRLQKLPLDVASYDIPTVTGRVSQNLNEIISWMELLVQQVGFCVQTPVKKAIVELDELVETMRPDYADALSSLADAEDRWARASRKDAARRLEELNNDVFITRMGYHKARFISFDAFKKESLTSFLTQAQHQMLTIGKEAEKDKEECSTLLQSLSDLSKSQKEMYYGEKPEYVLHQHQQECVRVSESVQKQGYLRIRLYVSLFLLLLMTLLEQHYYYIFYLLLYLFVDVIWYWCRFYSKSGLFTNNWEKYYVFTQGAKLMWQKADQLGGSLMIDLTAVPGTSAQIASDGVDRRFVFAICLPPSEDDEGEKRCWFGAGERKWLMQARNSMDMYEWIEVINNLAGMQHKISEEQPKEMLSKGAVELLKDDQDGSALVEHRKVDSEQTEKANKDSTVVGSDRSPPTTKSTFPSSVAQDVLAAQPIQFDLLSIGSDSQTKPPHDDSGGKLKEFDVRFLGCLEVMTDEGGDAIVQPAIEHLLRARRVHSIVESCALKMCIVADECGVFLVDREQTDNVKAHFDFADIAFWSSRAGDDQTEVSDSTDDAHQERIRRNMIMAMVTRTRTDKTSRPTFMCCVLASDDEQTTAAEICRELTNAWKKSVSDTAVNVGRVAAAAAAKQQQESSSIRDAKGETISEEDH</sequence>
<protein>
    <submittedName>
        <fullName evidence="6">PH domain-containing protein</fullName>
    </submittedName>
</protein>
<dbReference type="Proteomes" id="UP000267096">
    <property type="component" value="Unassembled WGS sequence"/>
</dbReference>
<dbReference type="Gene3D" id="1.20.1270.60">
    <property type="entry name" value="Arfaptin homology (AH) domain/BAR domain"/>
    <property type="match status" value="1"/>
</dbReference>
<gene>
    <name evidence="4" type="ORF">ASIM_LOCUS11223</name>
</gene>
<dbReference type="PANTHER" id="PTHR46415:SF2">
    <property type="entry name" value="BETA, PUTATIVE-RELATED"/>
    <property type="match status" value="1"/>
</dbReference>
<keyword evidence="2" id="KW-1133">Transmembrane helix</keyword>
<dbReference type="Pfam" id="PF16746">
    <property type="entry name" value="BAR_3"/>
    <property type="match status" value="1"/>
</dbReference>
<reference evidence="6" key="1">
    <citation type="submission" date="2016-04" db="UniProtKB">
        <authorList>
            <consortium name="WormBaseParasite"/>
        </authorList>
    </citation>
    <scope>IDENTIFICATION</scope>
</reference>
<proteinExistence type="predicted"/>
<evidence type="ECO:0000259" key="3">
    <source>
        <dbReference type="Pfam" id="PF16746"/>
    </source>
</evidence>
<dbReference type="InterPro" id="IPR027267">
    <property type="entry name" value="AH/BAR_dom_sf"/>
</dbReference>
<keyword evidence="2" id="KW-0812">Transmembrane</keyword>
<dbReference type="WBParaSite" id="ASIM_0001175701-mRNA-1">
    <property type="protein sequence ID" value="ASIM_0001175701-mRNA-1"/>
    <property type="gene ID" value="ASIM_0001175701"/>
</dbReference>
<feature type="compositionally biased region" description="Low complexity" evidence="1">
    <location>
        <begin position="465"/>
        <end position="476"/>
    </location>
</feature>
<feature type="transmembrane region" description="Helical" evidence="2">
    <location>
        <begin position="282"/>
        <end position="299"/>
    </location>
</feature>
<dbReference type="SUPFAM" id="SSF50729">
    <property type="entry name" value="PH domain-like"/>
    <property type="match status" value="2"/>
</dbReference>
<feature type="region of interest" description="Disordered" evidence="1">
    <location>
        <begin position="679"/>
        <end position="702"/>
    </location>
</feature>
<keyword evidence="5" id="KW-1185">Reference proteome</keyword>
<organism evidence="6">
    <name type="scientific">Anisakis simplex</name>
    <name type="common">Herring worm</name>
    <dbReference type="NCBI Taxonomy" id="6269"/>
    <lineage>
        <taxon>Eukaryota</taxon>
        <taxon>Metazoa</taxon>
        <taxon>Ecdysozoa</taxon>
        <taxon>Nematoda</taxon>
        <taxon>Chromadorea</taxon>
        <taxon>Rhabditida</taxon>
        <taxon>Spirurina</taxon>
        <taxon>Ascaridomorpha</taxon>
        <taxon>Ascaridoidea</taxon>
        <taxon>Anisakidae</taxon>
        <taxon>Anisakis</taxon>
        <taxon>Anisakis simplex complex</taxon>
    </lineage>
</organism>
<reference evidence="4 5" key="2">
    <citation type="submission" date="2018-11" db="EMBL/GenBank/DDBJ databases">
        <authorList>
            <consortium name="Pathogen Informatics"/>
        </authorList>
    </citation>
    <scope>NUCLEOTIDE SEQUENCE [LARGE SCALE GENOMIC DNA]</scope>
</reference>
<dbReference type="OrthoDB" id="5869378at2759"/>
<dbReference type="SUPFAM" id="SSF103657">
    <property type="entry name" value="BAR/IMD domain-like"/>
    <property type="match status" value="1"/>
</dbReference>
<dbReference type="PANTHER" id="PTHR46415">
    <property type="entry name" value="ADAPTOR PROTEIN, PHOSPHOTYROSINE INTERACTION, PH DOMAIN AND LEUCINE ZIPPER-CONTAINING 2"/>
    <property type="match status" value="1"/>
</dbReference>
<dbReference type="Gene3D" id="2.30.29.30">
    <property type="entry name" value="Pleckstrin-homology domain (PH domain)/Phosphotyrosine-binding domain (PTB)"/>
    <property type="match status" value="2"/>
</dbReference>
<keyword evidence="2" id="KW-0472">Membrane</keyword>